<evidence type="ECO:0000313" key="2">
    <source>
        <dbReference type="Proteomes" id="UP001595075"/>
    </source>
</evidence>
<gene>
    <name evidence="1" type="ORF">VTL71DRAFT_5549</name>
</gene>
<proteinExistence type="predicted"/>
<keyword evidence="2" id="KW-1185">Reference proteome</keyword>
<accession>A0ABR4C1F2</accession>
<evidence type="ECO:0008006" key="3">
    <source>
        <dbReference type="Google" id="ProtNLM"/>
    </source>
</evidence>
<sequence length="95" mass="10973">MQIRGSFTETLRSLILVYHFCAENSSGLANNRTIPTARKALLWLDVRFYNISIQVTLIYNALYFKDAQIRLNSHLPVHMAWLTLNHQSKDRHAGS</sequence>
<name>A0ABR4C1F2_9HELO</name>
<dbReference type="Proteomes" id="UP001595075">
    <property type="component" value="Unassembled WGS sequence"/>
</dbReference>
<organism evidence="1 2">
    <name type="scientific">Oculimacula yallundae</name>
    <dbReference type="NCBI Taxonomy" id="86028"/>
    <lineage>
        <taxon>Eukaryota</taxon>
        <taxon>Fungi</taxon>
        <taxon>Dikarya</taxon>
        <taxon>Ascomycota</taxon>
        <taxon>Pezizomycotina</taxon>
        <taxon>Leotiomycetes</taxon>
        <taxon>Helotiales</taxon>
        <taxon>Ploettnerulaceae</taxon>
        <taxon>Oculimacula</taxon>
    </lineage>
</organism>
<feature type="non-terminal residue" evidence="1">
    <location>
        <position position="95"/>
    </location>
</feature>
<comment type="caution">
    <text evidence="1">The sequence shown here is derived from an EMBL/GenBank/DDBJ whole genome shotgun (WGS) entry which is preliminary data.</text>
</comment>
<protein>
    <recommendedName>
        <fullName evidence="3">Secreted protein</fullName>
    </recommendedName>
</protein>
<dbReference type="EMBL" id="JAZHXI010000015">
    <property type="protein sequence ID" value="KAL2063744.1"/>
    <property type="molecule type" value="Genomic_DNA"/>
</dbReference>
<evidence type="ECO:0000313" key="1">
    <source>
        <dbReference type="EMBL" id="KAL2063744.1"/>
    </source>
</evidence>
<reference evidence="1 2" key="1">
    <citation type="journal article" date="2024" name="Commun. Biol.">
        <title>Comparative genomic analysis of thermophilic fungi reveals convergent evolutionary adaptations and gene losses.</title>
        <authorList>
            <person name="Steindorff A.S."/>
            <person name="Aguilar-Pontes M.V."/>
            <person name="Robinson A.J."/>
            <person name="Andreopoulos B."/>
            <person name="LaButti K."/>
            <person name="Kuo A."/>
            <person name="Mondo S."/>
            <person name="Riley R."/>
            <person name="Otillar R."/>
            <person name="Haridas S."/>
            <person name="Lipzen A."/>
            <person name="Grimwood J."/>
            <person name="Schmutz J."/>
            <person name="Clum A."/>
            <person name="Reid I.D."/>
            <person name="Moisan M.C."/>
            <person name="Butler G."/>
            <person name="Nguyen T.T.M."/>
            <person name="Dewar K."/>
            <person name="Conant G."/>
            <person name="Drula E."/>
            <person name="Henrissat B."/>
            <person name="Hansel C."/>
            <person name="Singer S."/>
            <person name="Hutchinson M.I."/>
            <person name="de Vries R.P."/>
            <person name="Natvig D.O."/>
            <person name="Powell A.J."/>
            <person name="Tsang A."/>
            <person name="Grigoriev I.V."/>
        </authorList>
    </citation>
    <scope>NUCLEOTIDE SEQUENCE [LARGE SCALE GENOMIC DNA]</scope>
    <source>
        <strain evidence="1 2">CBS 494.80</strain>
    </source>
</reference>